<organism evidence="1">
    <name type="scientific">viral metagenome</name>
    <dbReference type="NCBI Taxonomy" id="1070528"/>
    <lineage>
        <taxon>unclassified sequences</taxon>
        <taxon>metagenomes</taxon>
        <taxon>organismal metagenomes</taxon>
    </lineage>
</organism>
<gene>
    <name evidence="1" type="ORF">MM415B01152_0004</name>
</gene>
<protein>
    <submittedName>
        <fullName evidence="1">Uncharacterized protein</fullName>
    </submittedName>
</protein>
<accession>A0A6M3ISD6</accession>
<dbReference type="AlphaFoldDB" id="A0A6M3ISD6"/>
<dbReference type="EMBL" id="MT141401">
    <property type="protein sequence ID" value="QJA60224.1"/>
    <property type="molecule type" value="Genomic_DNA"/>
</dbReference>
<evidence type="ECO:0000313" key="1">
    <source>
        <dbReference type="EMBL" id="QJA60224.1"/>
    </source>
</evidence>
<sequence length="67" mass="7950">MTEHTYIRGLNCKDNGVPTHHNVKKVDTGKPHLNHHYLNGMMWWTRELQCPTCGLIERVWDCNYSRI</sequence>
<name>A0A6M3ISD6_9ZZZZ</name>
<proteinExistence type="predicted"/>
<reference evidence="1" key="1">
    <citation type="submission" date="2020-03" db="EMBL/GenBank/DDBJ databases">
        <title>The deep terrestrial virosphere.</title>
        <authorList>
            <person name="Holmfeldt K."/>
            <person name="Nilsson E."/>
            <person name="Simone D."/>
            <person name="Lopez-Fernandez M."/>
            <person name="Wu X."/>
            <person name="de Brujin I."/>
            <person name="Lundin D."/>
            <person name="Andersson A."/>
            <person name="Bertilsson S."/>
            <person name="Dopson M."/>
        </authorList>
    </citation>
    <scope>NUCLEOTIDE SEQUENCE</scope>
    <source>
        <strain evidence="1">MM415B01152</strain>
    </source>
</reference>